<sequence>MRQYIALLWVQFKYKVEQKAVTNRVTSDRRKHRKFSSGRERLFFNDGFNKKKKRKKVPNAADPVRSHRLYLTCRPWRPCSWEERSEILASVGAMQSSREKEEDDTSGCTTSGLYLFTGSWVKVLQAIVSSMGYFWRWKNSIGLRFLLCIRPIEASDPSAFSCA</sequence>
<reference evidence="2" key="1">
    <citation type="journal article" date="2017" name="Genome Biol.">
        <title>Comparative genomics reveals high biological diversity and specific adaptations in the industrially and medically important fungal genus Aspergillus.</title>
        <authorList>
            <person name="de Vries R.P."/>
            <person name="Riley R."/>
            <person name="Wiebenga A."/>
            <person name="Aguilar-Osorio G."/>
            <person name="Amillis S."/>
            <person name="Uchima C.A."/>
            <person name="Anderluh G."/>
            <person name="Asadollahi M."/>
            <person name="Askin M."/>
            <person name="Barry K."/>
            <person name="Battaglia E."/>
            <person name="Bayram O."/>
            <person name="Benocci T."/>
            <person name="Braus-Stromeyer S.A."/>
            <person name="Caldana C."/>
            <person name="Canovas D."/>
            <person name="Cerqueira G.C."/>
            <person name="Chen F."/>
            <person name="Chen W."/>
            <person name="Choi C."/>
            <person name="Clum A."/>
            <person name="Dos Santos R.A."/>
            <person name="Damasio A.R."/>
            <person name="Diallinas G."/>
            <person name="Emri T."/>
            <person name="Fekete E."/>
            <person name="Flipphi M."/>
            <person name="Freyberg S."/>
            <person name="Gallo A."/>
            <person name="Gournas C."/>
            <person name="Habgood R."/>
            <person name="Hainaut M."/>
            <person name="Harispe M.L."/>
            <person name="Henrissat B."/>
            <person name="Hilden K.S."/>
            <person name="Hope R."/>
            <person name="Hossain A."/>
            <person name="Karabika E."/>
            <person name="Karaffa L."/>
            <person name="Karanyi Z."/>
            <person name="Krasevec N."/>
            <person name="Kuo A."/>
            <person name="Kusch H."/>
            <person name="LaButti K."/>
            <person name="Lagendijk E.L."/>
            <person name="Lapidus A."/>
            <person name="Levasseur A."/>
            <person name="Lindquist E."/>
            <person name="Lipzen A."/>
            <person name="Logrieco A.F."/>
            <person name="MacCabe A."/>
            <person name="Maekelae M.R."/>
            <person name="Malavazi I."/>
            <person name="Melin P."/>
            <person name="Meyer V."/>
            <person name="Mielnichuk N."/>
            <person name="Miskei M."/>
            <person name="Molnar A.P."/>
            <person name="Mule G."/>
            <person name="Ngan C.Y."/>
            <person name="Orejas M."/>
            <person name="Orosz E."/>
            <person name="Ouedraogo J.P."/>
            <person name="Overkamp K.M."/>
            <person name="Park H.-S."/>
            <person name="Perrone G."/>
            <person name="Piumi F."/>
            <person name="Punt P.J."/>
            <person name="Ram A.F."/>
            <person name="Ramon A."/>
            <person name="Rauscher S."/>
            <person name="Record E."/>
            <person name="Riano-Pachon D.M."/>
            <person name="Robert V."/>
            <person name="Roehrig J."/>
            <person name="Ruller R."/>
            <person name="Salamov A."/>
            <person name="Salih N.S."/>
            <person name="Samson R.A."/>
            <person name="Sandor E."/>
            <person name="Sanguinetti M."/>
            <person name="Schuetze T."/>
            <person name="Sepcic K."/>
            <person name="Shelest E."/>
            <person name="Sherlock G."/>
            <person name="Sophianopoulou V."/>
            <person name="Squina F.M."/>
            <person name="Sun H."/>
            <person name="Susca A."/>
            <person name="Todd R.B."/>
            <person name="Tsang A."/>
            <person name="Unkles S.E."/>
            <person name="van de Wiele N."/>
            <person name="van Rossen-Uffink D."/>
            <person name="Oliveira J.V."/>
            <person name="Vesth T.C."/>
            <person name="Visser J."/>
            <person name="Yu J.-H."/>
            <person name="Zhou M."/>
            <person name="Andersen M.R."/>
            <person name="Archer D.B."/>
            <person name="Baker S.E."/>
            <person name="Benoit I."/>
            <person name="Brakhage A.A."/>
            <person name="Braus G.H."/>
            <person name="Fischer R."/>
            <person name="Frisvad J.C."/>
            <person name="Goldman G.H."/>
            <person name="Houbraken J."/>
            <person name="Oakley B."/>
            <person name="Pocsi I."/>
            <person name="Scazzocchio C."/>
            <person name="Seiboth B."/>
            <person name="vanKuyk P.A."/>
            <person name="Wortman J."/>
            <person name="Dyer P.S."/>
            <person name="Grigoriev I.V."/>
        </authorList>
    </citation>
    <scope>NUCLEOTIDE SEQUENCE [LARGE SCALE GENOMIC DNA]</scope>
    <source>
        <strain evidence="2">CBS 516.65</strain>
    </source>
</reference>
<accession>A0A1L9VZ54</accession>
<keyword evidence="2" id="KW-1185">Reference proteome</keyword>
<evidence type="ECO:0000313" key="2">
    <source>
        <dbReference type="Proteomes" id="UP000184300"/>
    </source>
</evidence>
<dbReference type="AlphaFoldDB" id="A0A1L9VZ54"/>
<dbReference type="GeneID" id="34459320"/>
<dbReference type="Proteomes" id="UP000184300">
    <property type="component" value="Unassembled WGS sequence"/>
</dbReference>
<evidence type="ECO:0000313" key="1">
    <source>
        <dbReference type="EMBL" id="OJJ89159.1"/>
    </source>
</evidence>
<proteinExistence type="predicted"/>
<dbReference type="RefSeq" id="XP_022405821.1">
    <property type="nucleotide sequence ID" value="XM_022543059.1"/>
</dbReference>
<dbReference type="VEuPathDB" id="FungiDB:ASPGLDRAFT_207214"/>
<organism evidence="1 2">
    <name type="scientific">Aspergillus glaucus CBS 516.65</name>
    <dbReference type="NCBI Taxonomy" id="1160497"/>
    <lineage>
        <taxon>Eukaryota</taxon>
        <taxon>Fungi</taxon>
        <taxon>Dikarya</taxon>
        <taxon>Ascomycota</taxon>
        <taxon>Pezizomycotina</taxon>
        <taxon>Eurotiomycetes</taxon>
        <taxon>Eurotiomycetidae</taxon>
        <taxon>Eurotiales</taxon>
        <taxon>Aspergillaceae</taxon>
        <taxon>Aspergillus</taxon>
        <taxon>Aspergillus subgen. Aspergillus</taxon>
    </lineage>
</organism>
<gene>
    <name evidence="1" type="ORF">ASPGLDRAFT_207214</name>
</gene>
<name>A0A1L9VZ54_ASPGL</name>
<dbReference type="EMBL" id="KV878888">
    <property type="protein sequence ID" value="OJJ89159.1"/>
    <property type="molecule type" value="Genomic_DNA"/>
</dbReference>
<protein>
    <submittedName>
        <fullName evidence="1">Uncharacterized protein</fullName>
    </submittedName>
</protein>